<evidence type="ECO:0000256" key="15">
    <source>
        <dbReference type="SAM" id="Phobius"/>
    </source>
</evidence>
<dbReference type="EC" id="2.4.1.256" evidence="4"/>
<feature type="transmembrane region" description="Helical" evidence="15">
    <location>
        <begin position="459"/>
        <end position="484"/>
    </location>
</feature>
<reference evidence="16" key="1">
    <citation type="journal article" date="2020" name="bioRxiv">
        <title>Whole genome comparisons of ergot fungi reveals the divergence and evolution of species within the genus Claviceps are the result of varying mechanisms driving genome evolution and host range expansion.</title>
        <authorList>
            <person name="Wyka S.A."/>
            <person name="Mondo S.J."/>
            <person name="Liu M."/>
            <person name="Dettman J."/>
            <person name="Nalam V."/>
            <person name="Broders K.D."/>
        </authorList>
    </citation>
    <scope>NUCLEOTIDE SEQUENCE</scope>
    <source>
        <strain evidence="16">CCC 602</strain>
    </source>
</reference>
<keyword evidence="17" id="KW-1185">Reference proteome</keyword>
<comment type="caution">
    <text evidence="16">The sequence shown here is derived from an EMBL/GenBank/DDBJ whole genome shotgun (WGS) entry which is preliminary data.</text>
</comment>
<protein>
    <recommendedName>
        <fullName evidence="5">Dol-P-Glc:Glc(2)Man(9)GlcNAc(2)-PP-Dol alpha-1,2-glucosyltransferase</fullName>
        <ecNumber evidence="4">2.4.1.256</ecNumber>
    </recommendedName>
    <alternativeName>
        <fullName evidence="12">Asparagine-linked glycosylation protein 10</fullName>
    </alternativeName>
</protein>
<evidence type="ECO:0000256" key="6">
    <source>
        <dbReference type="ARBA" id="ARBA00022676"/>
    </source>
</evidence>
<organism evidence="16 17">
    <name type="scientific">Claviceps pusilla</name>
    <dbReference type="NCBI Taxonomy" id="123648"/>
    <lineage>
        <taxon>Eukaryota</taxon>
        <taxon>Fungi</taxon>
        <taxon>Dikarya</taxon>
        <taxon>Ascomycota</taxon>
        <taxon>Pezizomycotina</taxon>
        <taxon>Sordariomycetes</taxon>
        <taxon>Hypocreomycetidae</taxon>
        <taxon>Hypocreales</taxon>
        <taxon>Clavicipitaceae</taxon>
        <taxon>Claviceps</taxon>
    </lineage>
</organism>
<evidence type="ECO:0000313" key="17">
    <source>
        <dbReference type="Proteomes" id="UP000748025"/>
    </source>
</evidence>
<evidence type="ECO:0000256" key="3">
    <source>
        <dbReference type="ARBA" id="ARBA00010600"/>
    </source>
</evidence>
<dbReference type="OrthoDB" id="4769at2759"/>
<evidence type="ECO:0000256" key="9">
    <source>
        <dbReference type="ARBA" id="ARBA00022824"/>
    </source>
</evidence>
<dbReference type="GO" id="GO:0006488">
    <property type="term" value="P:dolichol-linked oligosaccharide biosynthetic process"/>
    <property type="evidence" value="ECO:0007669"/>
    <property type="project" value="InterPro"/>
</dbReference>
<evidence type="ECO:0000313" key="16">
    <source>
        <dbReference type="EMBL" id="KAG6006776.1"/>
    </source>
</evidence>
<dbReference type="PANTHER" id="PTHR12989">
    <property type="entry name" value="ALPHA-1,2-GLUCOSYLTRANSFERASE ALG10"/>
    <property type="match status" value="1"/>
</dbReference>
<evidence type="ECO:0000256" key="7">
    <source>
        <dbReference type="ARBA" id="ARBA00022679"/>
    </source>
</evidence>
<feature type="transmembrane region" description="Helical" evidence="15">
    <location>
        <begin position="354"/>
        <end position="373"/>
    </location>
</feature>
<feature type="transmembrane region" description="Helical" evidence="15">
    <location>
        <begin position="6"/>
        <end position="28"/>
    </location>
</feature>
<evidence type="ECO:0000256" key="11">
    <source>
        <dbReference type="ARBA" id="ARBA00023136"/>
    </source>
</evidence>
<dbReference type="Pfam" id="PF04922">
    <property type="entry name" value="DIE2_ALG10"/>
    <property type="match status" value="1"/>
</dbReference>
<evidence type="ECO:0000256" key="5">
    <source>
        <dbReference type="ARBA" id="ARBA00018512"/>
    </source>
</evidence>
<dbReference type="InterPro" id="IPR016900">
    <property type="entry name" value="Alg10"/>
</dbReference>
<feature type="transmembrane region" description="Helical" evidence="15">
    <location>
        <begin position="35"/>
        <end position="55"/>
    </location>
</feature>
<comment type="pathway">
    <text evidence="2">Protein modification; protein glycosylation.</text>
</comment>
<evidence type="ECO:0000256" key="2">
    <source>
        <dbReference type="ARBA" id="ARBA00004922"/>
    </source>
</evidence>
<feature type="transmembrane region" description="Helical" evidence="15">
    <location>
        <begin position="505"/>
        <end position="525"/>
    </location>
</feature>
<proteinExistence type="inferred from homology"/>
<keyword evidence="6" id="KW-0328">Glycosyltransferase</keyword>
<feature type="transmembrane region" description="Helical" evidence="15">
    <location>
        <begin position="186"/>
        <end position="203"/>
    </location>
</feature>
<keyword evidence="9" id="KW-0256">Endoplasmic reticulum</keyword>
<comment type="subcellular location">
    <subcellularLocation>
        <location evidence="1">Endoplasmic reticulum membrane</location>
        <topology evidence="1">Multi-pass membrane protein</topology>
    </subcellularLocation>
</comment>
<gene>
    <name evidence="16" type="ORF">E4U43_000398</name>
</gene>
<dbReference type="GO" id="GO:0106073">
    <property type="term" value="F:dolichyl pyrophosphate Glc2Man9GlcNAc2 alpha-1,2-glucosyltransferase activity"/>
    <property type="evidence" value="ECO:0007669"/>
    <property type="project" value="UniProtKB-EC"/>
</dbReference>
<accession>A0A9P7SZ44</accession>
<evidence type="ECO:0000256" key="13">
    <source>
        <dbReference type="ARBA" id="ARBA00044727"/>
    </source>
</evidence>
<evidence type="ECO:0000256" key="4">
    <source>
        <dbReference type="ARBA" id="ARBA00011967"/>
    </source>
</evidence>
<keyword evidence="7" id="KW-0808">Transferase</keyword>
<dbReference type="Proteomes" id="UP000748025">
    <property type="component" value="Unassembled WGS sequence"/>
</dbReference>
<dbReference type="AlphaFoldDB" id="A0A9P7SZ44"/>
<name>A0A9P7SZ44_9HYPO</name>
<feature type="transmembrane region" description="Helical" evidence="15">
    <location>
        <begin position="298"/>
        <end position="317"/>
    </location>
</feature>
<dbReference type="GO" id="GO:0005789">
    <property type="term" value="C:endoplasmic reticulum membrane"/>
    <property type="evidence" value="ECO:0007669"/>
    <property type="project" value="UniProtKB-SubCell"/>
</dbReference>
<keyword evidence="11 15" id="KW-0472">Membrane</keyword>
<comment type="catalytic activity">
    <reaction evidence="14">
        <text>an alpha-D-Glc-(1-&gt;3)-alpha-D-Glc-(1-&gt;3)-alpha-D-Man-(1-&gt;2)-alpha-D-Man-(1-&gt;2)-alpha-D-Man-(1-&gt;3)-[alpha-D-Man-(1-&gt;2)-alpha-D-Man-(1-&gt;3)-[alpha-D-Man-(1-&gt;2)-alpha-D-Man-(1-&gt;6)]-alpha-D-Man-(1-&gt;6)]-beta-D-Man-(1-&gt;4)-beta-D-GlcNAc-(1-&gt;4)-alpha-D-GlcNAc-diphospho-di-trans,poly-cis-dolichol + a di-trans,poly-cis-dolichyl beta-D-glucosyl phosphate = a alpha-D-Glc-(1-&gt;2)-alpha-D-Glc-(1-&gt;3)-alpha-D-Glc-(1-&gt;3)-alpha-D-Man-(1-&gt;2)-alpha-D-Man-(1-&gt;2)-alpha-D-Man-(1-&gt;3)-[alpha-D-Man-(1-&gt;2)-alpha-D-Man-(1-&gt;3)-[alpha-D-Man-(1-&gt;2)-alpha-D-Man-(1-&gt;6)]-alpha-D-Man-(1-&gt;6)]-beta-D-Man-(1-&gt;4)-beta-D-GlcNAc-(1-&gt;4)-alpha-D-GlcNAc-diphospho-di-trans,poly-cis-dolichol + a di-trans,poly-cis-dolichyl phosphate + H(+)</text>
        <dbReference type="Rhea" id="RHEA:29543"/>
        <dbReference type="Rhea" id="RHEA-COMP:19498"/>
        <dbReference type="Rhea" id="RHEA-COMP:19502"/>
        <dbReference type="Rhea" id="RHEA-COMP:19512"/>
        <dbReference type="Rhea" id="RHEA-COMP:19522"/>
        <dbReference type="ChEBI" id="CHEBI:15378"/>
        <dbReference type="ChEBI" id="CHEBI:57525"/>
        <dbReference type="ChEBI" id="CHEBI:57683"/>
        <dbReference type="ChEBI" id="CHEBI:132522"/>
        <dbReference type="ChEBI" id="CHEBI:132523"/>
        <dbReference type="EC" id="2.4.1.256"/>
    </reaction>
    <physiologicalReaction direction="left-to-right" evidence="14">
        <dbReference type="Rhea" id="RHEA:29544"/>
    </physiologicalReaction>
</comment>
<keyword evidence="10 15" id="KW-1133">Transmembrane helix</keyword>
<feature type="transmembrane region" description="Helical" evidence="15">
    <location>
        <begin position="674"/>
        <end position="693"/>
    </location>
</feature>
<dbReference type="PANTHER" id="PTHR12989:SF10">
    <property type="entry name" value="DOL-P-GLC:GLC(2)MAN(9)GLCNAC(2)-PP-DOL ALPHA-1,2-GLUCOSYLTRANSFERASE-RELATED"/>
    <property type="match status" value="1"/>
</dbReference>
<evidence type="ECO:0000256" key="1">
    <source>
        <dbReference type="ARBA" id="ARBA00004477"/>
    </source>
</evidence>
<dbReference type="EMBL" id="SRPW01001116">
    <property type="protein sequence ID" value="KAG6006776.1"/>
    <property type="molecule type" value="Genomic_DNA"/>
</dbReference>
<feature type="transmembrane region" description="Helical" evidence="15">
    <location>
        <begin position="323"/>
        <end position="342"/>
    </location>
</feature>
<evidence type="ECO:0000256" key="8">
    <source>
        <dbReference type="ARBA" id="ARBA00022692"/>
    </source>
</evidence>
<comment type="function">
    <text evidence="13">Dol-P-Glc:Glc(2)Man(9)GlcNAc(2)-PP-Dol alpha-1,2-glucosyltransferase that operates in the biosynthetic pathway of dolichol-linked oligosaccharides, the glycan precursors employed in protein asparagine (N)-glycosylation. The assembly of dolichol-linked oligosaccharides begins on the cytosolic side of the endoplasmic reticulum membrane and finishes in its lumen. The sequential addition of sugars to dolichol pyrophosphate produces dolichol-linked oligosaccharides containing fourteen sugars, including two GlcNAcs, nine mannoses and three glucoses. Once assembled, the oligosaccharide is transferred from the lipid to nascent proteins by oligosaccharyltransferases. In the lumen of the endoplasmic reticulum, adds the third and last glucose residue from dolichyl phosphate glucose (Dol-P-Glc) onto the lipid-linked oligosaccharide intermediate Glc(2)Man(9)GlcNAc(2)-PP-Dol to produce Glc(3)Man(9)GlcNAc(2)-PP-Dol.</text>
</comment>
<evidence type="ECO:0000256" key="10">
    <source>
        <dbReference type="ARBA" id="ARBA00022989"/>
    </source>
</evidence>
<comment type="similarity">
    <text evidence="3">Belongs to the ALG10 glucosyltransferase family.</text>
</comment>
<evidence type="ECO:0000256" key="12">
    <source>
        <dbReference type="ARBA" id="ARBA00032069"/>
    </source>
</evidence>
<evidence type="ECO:0000256" key="14">
    <source>
        <dbReference type="ARBA" id="ARBA00048064"/>
    </source>
</evidence>
<sequence length="717" mass="80119">MAINTHLETFGTVSLATLILSVPVFIFLSRQTKQIYSIFVPFSGVVLLTVAWFTLVSRAVPQPYLDEIFHIPQAQKYCEGRFLEWDDKITTPPGLYIFSILLQKAVNAIGNPWLFDCGAGALRFTNVLGLMVLAYLALQCRHEIESRLESRLDAAHSSAPPRAISAYAIHTAVNIALFPLLFFFSGLYYTDVVSTAVVVAAFLNHLKRVGRDRTFWMNDVMTACLGTGALFMRQTNIFWFVVWMGGLEAVHAIKTLKPERVDQPSMTTLNAQLKFYFCRYSVGDVHDPPLGLAWPDDMLFTIISFGIAALCNPLRVLRQIWPYISVLVAFVGFVVWNGGVVLGDKSNHIATLHLAQMLYIWPFFAFFSLPLLLPCAVPLLDTAIALFGVQSRHPEAVSSSSTGCDEISEQRFVSRKDVITSNRDAGTPSRPQNDNSSPAKLSPALGTAYLIFASPLPLWLLYLFATLAASAAIVKFNTIVHPFTLADNRHYMFYIFRYTIRRGSLVRLLLIIPYTLTRWMVWATLAGFPDLMTSTRNAPSSSSRHSVSHQPPGLFTSHAFRIAPSSQERPTSAAHLKDTNNAVLTPRRVADPLATSCTSISTSTALVFLLTTALSLMTAPLVEPRYFILPWVMWRLLVPAWRIHGPHPSQSTPAPSQSRMGQLLALSERYDARLVLETLWLMAINVATGYIFLTKPYIWKDENGVVLDGGRLQRFMW</sequence>
<keyword evidence="8 15" id="KW-0812">Transmembrane</keyword>